<feature type="compositionally biased region" description="Basic and acidic residues" evidence="7">
    <location>
        <begin position="424"/>
        <end position="438"/>
    </location>
</feature>
<evidence type="ECO:0000313" key="11">
    <source>
        <dbReference type="Proteomes" id="UP001187531"/>
    </source>
</evidence>
<dbReference type="GO" id="GO:0005634">
    <property type="term" value="C:nucleus"/>
    <property type="evidence" value="ECO:0007669"/>
    <property type="project" value="TreeGrafter"/>
</dbReference>
<feature type="region of interest" description="Disordered" evidence="7">
    <location>
        <begin position="1687"/>
        <end position="1729"/>
    </location>
</feature>
<evidence type="ECO:0000256" key="3">
    <source>
        <dbReference type="ARBA" id="ARBA00022833"/>
    </source>
</evidence>
<comment type="similarity">
    <text evidence="4">Belongs to the p23/wos2 family.</text>
</comment>
<dbReference type="GO" id="GO:0005829">
    <property type="term" value="C:cytosol"/>
    <property type="evidence" value="ECO:0007669"/>
    <property type="project" value="TreeGrafter"/>
</dbReference>
<dbReference type="EMBL" id="JAVRJZ010000002">
    <property type="protein sequence ID" value="KAK2726360.1"/>
    <property type="molecule type" value="Genomic_DNA"/>
</dbReference>
<evidence type="ECO:0000256" key="1">
    <source>
        <dbReference type="ARBA" id="ARBA00022723"/>
    </source>
</evidence>
<evidence type="ECO:0000256" key="7">
    <source>
        <dbReference type="SAM" id="MobiDB-lite"/>
    </source>
</evidence>
<dbReference type="PROSITE" id="PS51203">
    <property type="entry name" value="CS"/>
    <property type="match status" value="1"/>
</dbReference>
<name>A0AA88LLB7_ARTSF</name>
<dbReference type="FunFam" id="2.60.40.790:FF:000013">
    <property type="entry name" value="Very-long-chain (3R)-3-hydroxyacyl-CoA dehydratase"/>
    <property type="match status" value="1"/>
</dbReference>
<dbReference type="InterPro" id="IPR013083">
    <property type="entry name" value="Znf_RING/FYVE/PHD"/>
</dbReference>
<feature type="compositionally biased region" description="Basic and acidic residues" evidence="7">
    <location>
        <begin position="1708"/>
        <end position="1718"/>
    </location>
</feature>
<feature type="region of interest" description="Disordered" evidence="7">
    <location>
        <begin position="424"/>
        <end position="449"/>
    </location>
</feature>
<reference evidence="10" key="1">
    <citation type="submission" date="2023-07" db="EMBL/GenBank/DDBJ databases">
        <title>Chromosome-level genome assembly of Artemia franciscana.</title>
        <authorList>
            <person name="Jo E."/>
        </authorList>
    </citation>
    <scope>NUCLEOTIDE SEQUENCE</scope>
    <source>
        <tissue evidence="10">Whole body</tissue>
    </source>
</reference>
<dbReference type="InterPro" id="IPR018957">
    <property type="entry name" value="Znf_C3HC4_RING-type"/>
</dbReference>
<evidence type="ECO:0000313" key="10">
    <source>
        <dbReference type="EMBL" id="KAK2726360.1"/>
    </source>
</evidence>
<evidence type="ECO:0000259" key="8">
    <source>
        <dbReference type="PROSITE" id="PS50089"/>
    </source>
</evidence>
<evidence type="ECO:0000259" key="9">
    <source>
        <dbReference type="PROSITE" id="PS51203"/>
    </source>
</evidence>
<dbReference type="Gene3D" id="2.60.40.790">
    <property type="match status" value="1"/>
</dbReference>
<evidence type="ECO:0000256" key="6">
    <source>
        <dbReference type="SAM" id="Coils"/>
    </source>
</evidence>
<feature type="compositionally biased region" description="Basic residues" evidence="7">
    <location>
        <begin position="942"/>
        <end position="951"/>
    </location>
</feature>
<feature type="compositionally biased region" description="Basic and acidic residues" evidence="7">
    <location>
        <begin position="880"/>
        <end position="902"/>
    </location>
</feature>
<dbReference type="SUPFAM" id="SSF57850">
    <property type="entry name" value="RING/U-box"/>
    <property type="match status" value="1"/>
</dbReference>
<feature type="domain" description="RING-type" evidence="8">
    <location>
        <begin position="1741"/>
        <end position="1785"/>
    </location>
</feature>
<feature type="domain" description="CS" evidence="9">
    <location>
        <begin position="5"/>
        <end position="94"/>
    </location>
</feature>
<feature type="region of interest" description="Disordered" evidence="7">
    <location>
        <begin position="880"/>
        <end position="958"/>
    </location>
</feature>
<dbReference type="InterPro" id="IPR045250">
    <property type="entry name" value="p23-like"/>
</dbReference>
<keyword evidence="2 5" id="KW-0863">Zinc-finger</keyword>
<evidence type="ECO:0000256" key="2">
    <source>
        <dbReference type="ARBA" id="ARBA00022771"/>
    </source>
</evidence>
<dbReference type="CDD" id="cd06465">
    <property type="entry name" value="p23_hB-ind1_like"/>
    <property type="match status" value="1"/>
</dbReference>
<dbReference type="GO" id="GO:0051131">
    <property type="term" value="P:chaperone-mediated protein complex assembly"/>
    <property type="evidence" value="ECO:0007669"/>
    <property type="project" value="TreeGrafter"/>
</dbReference>
<protein>
    <recommendedName>
        <fullName evidence="12">RING-type E3 ubiquitin transferase</fullName>
    </recommendedName>
</protein>
<dbReference type="GO" id="GO:0051879">
    <property type="term" value="F:Hsp90 protein binding"/>
    <property type="evidence" value="ECO:0007669"/>
    <property type="project" value="InterPro"/>
</dbReference>
<feature type="compositionally biased region" description="Basic and acidic residues" evidence="7">
    <location>
        <begin position="1279"/>
        <end position="1298"/>
    </location>
</feature>
<evidence type="ECO:0000256" key="4">
    <source>
        <dbReference type="ARBA" id="ARBA00025733"/>
    </source>
</evidence>
<dbReference type="InterPro" id="IPR001841">
    <property type="entry name" value="Znf_RING"/>
</dbReference>
<feature type="compositionally biased region" description="Basic and acidic residues" evidence="7">
    <location>
        <begin position="574"/>
        <end position="587"/>
    </location>
</feature>
<dbReference type="InterPro" id="IPR008978">
    <property type="entry name" value="HSP20-like_chaperone"/>
</dbReference>
<dbReference type="Pfam" id="PF19179">
    <property type="entry name" value="TTC3_DZIP3_dom"/>
    <property type="match status" value="2"/>
</dbReference>
<dbReference type="InterPro" id="IPR007052">
    <property type="entry name" value="CS_dom"/>
</dbReference>
<keyword evidence="6" id="KW-0175">Coiled coil</keyword>
<dbReference type="Gene3D" id="3.30.40.10">
    <property type="entry name" value="Zinc/RING finger domain, C3HC4 (zinc finger)"/>
    <property type="match status" value="1"/>
</dbReference>
<feature type="region of interest" description="Disordered" evidence="7">
    <location>
        <begin position="557"/>
        <end position="618"/>
    </location>
</feature>
<dbReference type="SUPFAM" id="SSF49764">
    <property type="entry name" value="HSP20-like chaperones"/>
    <property type="match status" value="1"/>
</dbReference>
<dbReference type="Pfam" id="PF24812">
    <property type="entry name" value="WHD_TTC3"/>
    <property type="match status" value="1"/>
</dbReference>
<keyword evidence="11" id="KW-1185">Reference proteome</keyword>
<dbReference type="InterPro" id="IPR043866">
    <property type="entry name" value="TTC3/DZIP3_dom"/>
</dbReference>
<feature type="coiled-coil region" evidence="6">
    <location>
        <begin position="1419"/>
        <end position="1478"/>
    </location>
</feature>
<accession>A0AA88LLB7</accession>
<feature type="region of interest" description="Disordered" evidence="7">
    <location>
        <begin position="1279"/>
        <end position="1299"/>
    </location>
</feature>
<sequence length="1799" mass="205478">MNENRVIPQVRWAQRTDCIYLTISLHDCTNPDIKIHPQEVNFKQLDSQDSKVYAVIIELYKEIVPEKCSISIQPNGVQLILKKKEEGPFWSSLLKSKEKQHWLKIDFNKWVDEEDDDCSEDKEFDVSNQPGDTQKPFGPTVENLDELLDIKAEQAAELRKASMLFVNKDYYGAKHVYCSFLETYFGSHLTFPVEINSEKDFLLSKILYLSSLSGIIPGNPIEVLQCMDLLHRCMAESPSYGPLPLTFAIAQGYIALNRYDLAKEAINDCVEHAKIIKPVNYPGITDTIPETIPSILISVLEQLRLKCSEGNDPVAVCCASVCQCDHRYPDRKMYLDDYNFYGYVEIQCDVGCRLQYHLQCWLSQSFFETEKKETIYRKYMDKEIIDSKCLALDCDGKIISFASMDCCLNVQNESHADTKEMKKAMDSKEERGKVEKTKKPTGKGTRDHRRKIQETRIGMDYVGALRSACNLSNGQPNETCSDLEKDLSYRDQTHEHQIEELGEGVRASEESVVKDTTRSTTLDWTQKLTQKGMQKLDTELNTKAEGFSLMENGTVLKNEHDGPVEQGKTVKGSQEVKAKESQEQSEKIKKKIEKRTKEGGSKTQTEETQTGLSEPKTLDNTLQLPQKGRIRSDLKHASYLFIDKKYRAAYNAYSSVLMPCANDSYKGLRKLLSSRNTNIIIYVCGLSGIISDDPNLTLKGMDLLSVLNESIQNKHCLPIKYGIAKGFLTLNRFNLAKEAIAESLDFAQEVQPSHYPETNKTIPESNPDELCAMLQQLLSESRVYRKPVAVCLASVCLSNHRYPDRKMYLNDYEFRGFVEVQCSFKCRLQYHLQCWKAERDKGISGKYIDKDIIGLLCFTPDCNGKFVRITSLDQNLNKKHECAADPEEKKKTVPEEKQEKSGKLSKRTRNKIGETGIKAPEENINIGLAEPETAEQGLQLPSKKKRKKRNKQLAPMPPLSSRLAYKPVFNCRPESHAEEKERPLPVGAPINWMPANRSSVATQESNGQVERGVNSPFEDFGAWLKRNFIEYLHDFGPLYFDHDSVLQVFKLFHCDADEFIFNCGGLYQYLMSRPEFVLIEDIICLQEHESFVIENIIKLSKRNPLKQNREFQSIFVLGEKKPGALSEIDDDFNGNYGDMLPSERVMISLRQGKPLGKNADVLDYKLRDVDDNFFEVFDSFHPTVNQYNANSDSSCHNTYSERVNLADIDDFDNSSDGTDGRGQTELLDYDGFPNESVLKGRTKLINFDELDAEVGPKGLAEIDDFDEFCEESILEEEYQTKPDCKSKTSSQSKKDKPKYALSKHYARTISLEPNKNEDREMKNEFEDLSQTTKVKDFSSQEAVKNESLVTMKEFCAGIYSEKDGVIYHENKAVKYIPVVEGENQVPPDQNSTDKVLIEKLNEILAKKDQVIDDLISLNETLKKKNCETLEKERRKLEEKFKNDERLYVHKLNEKENEVASLKSENEKLQLQVVELMNRLGSEILERNRRDAESFENLKASMGYHLPPATSDHLLENEFLAQSGVSVLPLGFNLFPQSLSRDGAEDLCKMSSSQFQERSTVSCSDTKESHVPDGLIVTDKGYQLPSQIIVPREAEVQKPNVPKGFPLKKTAHNDVKRKAKEIVAGEDLIDDFDLPYRPEKSKYNWSSSRKTSKKIPLTNLVIVSDLKNPKPSSSKDCIEVRAGATKSRPFQDFKPSNHSQRIKPFPTFDKSREKQDHLKSSQAQSLKTDKEWRGTESVEVECIICSEMLNNDRRQLPCKHIFHDQCIVTWQRPNLRVLYVDCTSYRMKNTRHYSDSTFLA</sequence>
<comment type="caution">
    <text evidence="10">The sequence shown here is derived from an EMBL/GenBank/DDBJ whole genome shotgun (WGS) entry which is preliminary data.</text>
</comment>
<keyword evidence="3" id="KW-0862">Zinc</keyword>
<evidence type="ECO:0008006" key="12">
    <source>
        <dbReference type="Google" id="ProtNLM"/>
    </source>
</evidence>
<dbReference type="GO" id="GO:0006457">
    <property type="term" value="P:protein folding"/>
    <property type="evidence" value="ECO:0007669"/>
    <property type="project" value="TreeGrafter"/>
</dbReference>
<dbReference type="InterPro" id="IPR056871">
    <property type="entry name" value="WH_TTC3"/>
</dbReference>
<dbReference type="GO" id="GO:0008270">
    <property type="term" value="F:zinc ion binding"/>
    <property type="evidence" value="ECO:0007669"/>
    <property type="project" value="UniProtKB-KW"/>
</dbReference>
<dbReference type="PANTHER" id="PTHR22932">
    <property type="entry name" value="TELOMERASE-BINDING PROTEIN P23 HSP90 CO-CHAPERONE"/>
    <property type="match status" value="1"/>
</dbReference>
<dbReference type="Pfam" id="PF04969">
    <property type="entry name" value="CS"/>
    <property type="match status" value="1"/>
</dbReference>
<proteinExistence type="inferred from homology"/>
<organism evidence="10 11">
    <name type="scientific">Artemia franciscana</name>
    <name type="common">Brine shrimp</name>
    <name type="synonym">Artemia sanfranciscana</name>
    <dbReference type="NCBI Taxonomy" id="6661"/>
    <lineage>
        <taxon>Eukaryota</taxon>
        <taxon>Metazoa</taxon>
        <taxon>Ecdysozoa</taxon>
        <taxon>Arthropoda</taxon>
        <taxon>Crustacea</taxon>
        <taxon>Branchiopoda</taxon>
        <taxon>Anostraca</taxon>
        <taxon>Artemiidae</taxon>
        <taxon>Artemia</taxon>
    </lineage>
</organism>
<dbReference type="Proteomes" id="UP001187531">
    <property type="component" value="Unassembled WGS sequence"/>
</dbReference>
<evidence type="ECO:0000256" key="5">
    <source>
        <dbReference type="PROSITE-ProRule" id="PRU00175"/>
    </source>
</evidence>
<keyword evidence="1" id="KW-0479">Metal-binding</keyword>
<dbReference type="Pfam" id="PF00097">
    <property type="entry name" value="zf-C3HC4"/>
    <property type="match status" value="1"/>
</dbReference>
<dbReference type="PANTHER" id="PTHR22932:SF1">
    <property type="entry name" value="CO-CHAPERONE PROTEIN DAF-41"/>
    <property type="match status" value="1"/>
</dbReference>
<dbReference type="GO" id="GO:0051087">
    <property type="term" value="F:protein-folding chaperone binding"/>
    <property type="evidence" value="ECO:0007669"/>
    <property type="project" value="TreeGrafter"/>
</dbReference>
<dbReference type="PROSITE" id="PS50089">
    <property type="entry name" value="ZF_RING_2"/>
    <property type="match status" value="1"/>
</dbReference>
<feature type="compositionally biased region" description="Polar residues" evidence="7">
    <location>
        <begin position="601"/>
        <end position="618"/>
    </location>
</feature>
<gene>
    <name evidence="10" type="ORF">QYM36_000709</name>
</gene>